<dbReference type="Proteomes" id="UP000241167">
    <property type="component" value="Unassembled WGS sequence"/>
</dbReference>
<name>A0A2P7QW61_9SPHN</name>
<dbReference type="AlphaFoldDB" id="A0A2P7QW61"/>
<dbReference type="EMBL" id="PXYI01000002">
    <property type="protein sequence ID" value="PSJ42202.1"/>
    <property type="molecule type" value="Genomic_DNA"/>
</dbReference>
<gene>
    <name evidence="2" type="ORF">C7I55_08190</name>
</gene>
<reference evidence="2 3" key="1">
    <citation type="submission" date="2018-03" db="EMBL/GenBank/DDBJ databases">
        <title>The draft genome of Sphingosinicella sp. GL-C-18.</title>
        <authorList>
            <person name="Liu L."/>
            <person name="Li L."/>
            <person name="Liang L."/>
            <person name="Zhang X."/>
            <person name="Wang T."/>
        </authorList>
    </citation>
    <scope>NUCLEOTIDE SEQUENCE [LARGE SCALE GENOMIC DNA]</scope>
    <source>
        <strain evidence="2 3">GL-C-18</strain>
    </source>
</reference>
<accession>A0A2P7QW61</accession>
<dbReference type="RefSeq" id="WP_106512371.1">
    <property type="nucleotide sequence ID" value="NZ_PXYI01000002.1"/>
</dbReference>
<evidence type="ECO:0000313" key="3">
    <source>
        <dbReference type="Proteomes" id="UP000241167"/>
    </source>
</evidence>
<keyword evidence="3" id="KW-1185">Reference proteome</keyword>
<feature type="compositionally biased region" description="Low complexity" evidence="1">
    <location>
        <begin position="213"/>
        <end position="222"/>
    </location>
</feature>
<sequence length="296" mass="30256">MMSPFIGPRPQDHRQAPARPAPEAAPQDRAERFQALYDRLSRSRQNPIGQGDGSRAQAIPEQSVALGDPDRDPAGPAGGSEQDFAEVFNAHGFFAAAPVPPPRDARGASEAAETAPAATAGPPSTHGTYHAPPLPPAASGGAGEWAIDALAPTGAGIEPTFARSARPVPSHPAEPDPGSGTVSSGKMLEAAFDPSAPPAEAPASDVQDDVEQAEAASQSPAEPEAEQTSALPFQLLVGSGESGVEVVLRAAHLERSARARLRGEVAALLARHGLDIAEFRLNGEPGPETGSGKGTD</sequence>
<organism evidence="2 3">
    <name type="scientific">Allosphingosinicella deserti</name>
    <dbReference type="NCBI Taxonomy" id="2116704"/>
    <lineage>
        <taxon>Bacteria</taxon>
        <taxon>Pseudomonadati</taxon>
        <taxon>Pseudomonadota</taxon>
        <taxon>Alphaproteobacteria</taxon>
        <taxon>Sphingomonadales</taxon>
        <taxon>Sphingomonadaceae</taxon>
        <taxon>Allosphingosinicella</taxon>
    </lineage>
</organism>
<evidence type="ECO:0000313" key="2">
    <source>
        <dbReference type="EMBL" id="PSJ42202.1"/>
    </source>
</evidence>
<evidence type="ECO:0000256" key="1">
    <source>
        <dbReference type="SAM" id="MobiDB-lite"/>
    </source>
</evidence>
<feature type="region of interest" description="Disordered" evidence="1">
    <location>
        <begin position="1"/>
        <end position="233"/>
    </location>
</feature>
<comment type="caution">
    <text evidence="2">The sequence shown here is derived from an EMBL/GenBank/DDBJ whole genome shotgun (WGS) entry which is preliminary data.</text>
</comment>
<protein>
    <submittedName>
        <fullName evidence="2">Uncharacterized protein</fullName>
    </submittedName>
</protein>
<feature type="compositionally biased region" description="Low complexity" evidence="1">
    <location>
        <begin position="108"/>
        <end position="125"/>
    </location>
</feature>
<proteinExistence type="predicted"/>